<reference evidence="1 2" key="1">
    <citation type="journal article" date="2011" name="J. Biotechnol.">
        <title>High-quality genome sequence of Pichia pastoris CBS7435.</title>
        <authorList>
            <person name="Kuberl A."/>
            <person name="Schneider J."/>
            <person name="Thallinger G.G."/>
            <person name="Anderl I."/>
            <person name="Wibberg D."/>
            <person name="Hajek T."/>
            <person name="Jaenicke S."/>
            <person name="Brinkrolf K."/>
            <person name="Goesmann A."/>
            <person name="Szczepanowski R."/>
            <person name="Puhler A."/>
            <person name="Schwab H."/>
            <person name="Glieder A."/>
            <person name="Pichler H."/>
        </authorList>
    </citation>
    <scope>NUCLEOTIDE SEQUENCE [LARGE SCALE GENOMIC DNA]</scope>
    <source>
        <strain evidence="2">ATCC 76273 / CBS 7435 / CECT 11047 / NRRL Y-11430 / Wegner 21-1</strain>
    </source>
</reference>
<reference evidence="1 2" key="2">
    <citation type="journal article" date="2016" name="FEMS Yeast Res.">
        <title>Curation of the genome annotation of Pichia pastoris (Komagataella phaffii) CBS7435 from gene level to protein function.</title>
        <authorList>
            <person name="Valli M."/>
            <person name="Tatto N.E."/>
            <person name="Peymann A."/>
            <person name="Gruber C."/>
            <person name="Landes N."/>
            <person name="Ekker H."/>
            <person name="Thallinger G.G."/>
            <person name="Mattanovich D."/>
            <person name="Gasser B."/>
            <person name="Graf A.B."/>
        </authorList>
    </citation>
    <scope>GENOME REANNOTATION</scope>
    <source>
        <strain evidence="1 2">ATCC 76273 / CBS 7435 / CECT 11047 / NRRL Y-11430 / Wegner 21-1</strain>
    </source>
</reference>
<name>A0A1G4KR26_KOMPC</name>
<dbReference type="AlphaFoldDB" id="A0A1G4KR26"/>
<evidence type="ECO:0000313" key="1">
    <source>
        <dbReference type="EMBL" id="SCV12443.1"/>
    </source>
</evidence>
<protein>
    <submittedName>
        <fullName evidence="1">Uncharacterized protein</fullName>
    </submittedName>
</protein>
<proteinExistence type="predicted"/>
<keyword evidence="2" id="KW-1185">Reference proteome</keyword>
<organism evidence="1 2">
    <name type="scientific">Komagataella phaffii (strain ATCC 76273 / CBS 7435 / CECT 11047 / NRRL Y-11430 / Wegner 21-1)</name>
    <name type="common">Yeast</name>
    <name type="synonym">Pichia pastoris</name>
    <dbReference type="NCBI Taxonomy" id="981350"/>
    <lineage>
        <taxon>Eukaryota</taxon>
        <taxon>Fungi</taxon>
        <taxon>Dikarya</taxon>
        <taxon>Ascomycota</taxon>
        <taxon>Saccharomycotina</taxon>
        <taxon>Pichiomycetes</taxon>
        <taxon>Pichiales</taxon>
        <taxon>Pichiaceae</taxon>
        <taxon>Komagataella</taxon>
    </lineage>
</organism>
<evidence type="ECO:0000313" key="2">
    <source>
        <dbReference type="Proteomes" id="UP000006853"/>
    </source>
</evidence>
<dbReference type="Proteomes" id="UP000006853">
    <property type="component" value="Chromosome 4"/>
</dbReference>
<gene>
    <name evidence="1" type="ordered locus">PP7435_Chr4-2148</name>
</gene>
<sequence length="50" mass="5514">MSSKRIPPTAQYAELCTAGPSTTVADYVRNSSDALFLHRITVFYPGTLEH</sequence>
<dbReference type="EMBL" id="FR839631">
    <property type="protein sequence ID" value="SCV12443.1"/>
    <property type="molecule type" value="Genomic_DNA"/>
</dbReference>
<accession>A0A1G4KR26</accession>